<accession>A0A2W4EEL1</accession>
<organism evidence="3 4">
    <name type="scientific">Rhizobium tubonense</name>
    <dbReference type="NCBI Taxonomy" id="484088"/>
    <lineage>
        <taxon>Bacteria</taxon>
        <taxon>Pseudomonadati</taxon>
        <taxon>Pseudomonadota</taxon>
        <taxon>Alphaproteobacteria</taxon>
        <taxon>Hyphomicrobiales</taxon>
        <taxon>Rhizobiaceae</taxon>
        <taxon>Rhizobium/Agrobacterium group</taxon>
        <taxon>Rhizobium</taxon>
    </lineage>
</organism>
<feature type="signal peptide" evidence="1">
    <location>
        <begin position="1"/>
        <end position="24"/>
    </location>
</feature>
<dbReference type="InterPro" id="IPR002491">
    <property type="entry name" value="ABC_transptr_periplasmic_BD"/>
</dbReference>
<keyword evidence="1" id="KW-0732">Signal</keyword>
<dbReference type="OrthoDB" id="9797850at2"/>
<sequence>MRIRRSLLTGLFLFSALLAATAEAEQVTVRSCNRDVTFDNVPERAVANDVNLIEMMLALKLQDRMVGYTGVSGWKTLDERLRDGVKELPELSPKYPTKEVLLNADADFYFAGWNYGMKVGGEVTPDTLAPFGIKVYELTESCIFVMEKNKPTMDDMYVDILNLGKIFHVTDRAAALVAEYRRRVGEIEAKVGHADRPVRAFVYDSGEEKPFTSGRYGIPTALIEAAGGVNIMDDVEKSWAEVPWEPVIDKNPEVIVIVDYGEVTAAQKIAFLKNNPAFKNIDAVKNDRFVVLPYVEATPGPRNIDAIAALAKAFHSEAM</sequence>
<evidence type="ECO:0000313" key="3">
    <source>
        <dbReference type="EMBL" id="PZM12846.1"/>
    </source>
</evidence>
<dbReference type="RefSeq" id="WP_111161041.1">
    <property type="nucleotide sequence ID" value="NZ_PCDP01000036.1"/>
</dbReference>
<dbReference type="EMBL" id="PCDP01000036">
    <property type="protein sequence ID" value="PZM12846.1"/>
    <property type="molecule type" value="Genomic_DNA"/>
</dbReference>
<dbReference type="AlphaFoldDB" id="A0A2W4EEL1"/>
<dbReference type="PROSITE" id="PS50983">
    <property type="entry name" value="FE_B12_PBP"/>
    <property type="match status" value="1"/>
</dbReference>
<dbReference type="Gene3D" id="3.40.50.1980">
    <property type="entry name" value="Nitrogenase molybdenum iron protein domain"/>
    <property type="match status" value="2"/>
</dbReference>
<name>A0A2W4EEL1_9HYPH</name>
<proteinExistence type="predicted"/>
<gene>
    <name evidence="3" type="ORF">CPY51_14925</name>
</gene>
<dbReference type="SUPFAM" id="SSF53807">
    <property type="entry name" value="Helical backbone' metal receptor"/>
    <property type="match status" value="1"/>
</dbReference>
<protein>
    <submittedName>
        <fullName evidence="3">Iron ABC transporter substrate-binding protein</fullName>
    </submittedName>
</protein>
<evidence type="ECO:0000259" key="2">
    <source>
        <dbReference type="PROSITE" id="PS50983"/>
    </source>
</evidence>
<dbReference type="PANTHER" id="PTHR30535:SF7">
    <property type="entry name" value="IRON(III) DICITRATE-BINDING PROTEIN"/>
    <property type="match status" value="1"/>
</dbReference>
<dbReference type="Proteomes" id="UP000248925">
    <property type="component" value="Unassembled WGS sequence"/>
</dbReference>
<dbReference type="PANTHER" id="PTHR30535">
    <property type="entry name" value="VITAMIN B12-BINDING PROTEIN"/>
    <property type="match status" value="1"/>
</dbReference>
<keyword evidence="4" id="KW-1185">Reference proteome</keyword>
<evidence type="ECO:0000256" key="1">
    <source>
        <dbReference type="SAM" id="SignalP"/>
    </source>
</evidence>
<dbReference type="InterPro" id="IPR050902">
    <property type="entry name" value="ABC_Transporter_SBP"/>
</dbReference>
<feature type="domain" description="Fe/B12 periplasmic-binding" evidence="2">
    <location>
        <begin position="44"/>
        <end position="318"/>
    </location>
</feature>
<feature type="chain" id="PRO_5015881076" evidence="1">
    <location>
        <begin position="25"/>
        <end position="319"/>
    </location>
</feature>
<dbReference type="CDD" id="cd01148">
    <property type="entry name" value="TroA_a"/>
    <property type="match status" value="1"/>
</dbReference>
<comment type="caution">
    <text evidence="3">The sequence shown here is derived from an EMBL/GenBank/DDBJ whole genome shotgun (WGS) entry which is preliminary data.</text>
</comment>
<reference evidence="3 4" key="1">
    <citation type="journal article" date="2018" name="Sci. Rep.">
        <title>Rhizobium tumorigenes sp. nov., a novel plant tumorigenic bacterium isolated from cane gall tumors on thornless blackberry.</title>
        <authorList>
            <person name="Kuzmanovi N."/>
            <person name="Smalla K."/>
            <person name="Gronow S."/>
            <person name="PuBawska J."/>
        </authorList>
    </citation>
    <scope>NUCLEOTIDE SEQUENCE [LARGE SCALE GENOMIC DNA]</scope>
    <source>
        <strain evidence="3 4">CCBAU 85046</strain>
    </source>
</reference>
<dbReference type="Pfam" id="PF01497">
    <property type="entry name" value="Peripla_BP_2"/>
    <property type="match status" value="1"/>
</dbReference>
<evidence type="ECO:0000313" key="4">
    <source>
        <dbReference type="Proteomes" id="UP000248925"/>
    </source>
</evidence>